<gene>
    <name evidence="1" type="ORF">Pmar_PMAR024261</name>
</gene>
<protein>
    <submittedName>
        <fullName evidence="1">Uncharacterized protein</fullName>
    </submittedName>
</protein>
<reference evidence="1 2" key="1">
    <citation type="submission" date="2008-07" db="EMBL/GenBank/DDBJ databases">
        <authorList>
            <person name="El-Sayed N."/>
            <person name="Caler E."/>
            <person name="Inman J."/>
            <person name="Amedeo P."/>
            <person name="Hass B."/>
            <person name="Wortman J."/>
        </authorList>
    </citation>
    <scope>NUCLEOTIDE SEQUENCE [LARGE SCALE GENOMIC DNA]</scope>
    <source>
        <strain evidence="2">ATCC 50983 / TXsc</strain>
    </source>
</reference>
<dbReference type="EMBL" id="GG680397">
    <property type="protein sequence ID" value="EER06673.1"/>
    <property type="molecule type" value="Genomic_DNA"/>
</dbReference>
<name>C5L9A2_PERM5</name>
<dbReference type="OrthoDB" id="10568684at2759"/>
<evidence type="ECO:0000313" key="2">
    <source>
        <dbReference type="Proteomes" id="UP000007800"/>
    </source>
</evidence>
<dbReference type="RefSeq" id="XP_002774857.1">
    <property type="nucleotide sequence ID" value="XM_002774811.1"/>
</dbReference>
<keyword evidence="2" id="KW-1185">Reference proteome</keyword>
<accession>C5L9A2</accession>
<proteinExistence type="predicted"/>
<evidence type="ECO:0000313" key="1">
    <source>
        <dbReference type="EMBL" id="EER06673.1"/>
    </source>
</evidence>
<dbReference type="GeneID" id="9056389"/>
<feature type="non-terminal residue" evidence="1">
    <location>
        <position position="162"/>
    </location>
</feature>
<sequence length="162" mass="18050">MSSGQILHILMECATALQNVPDESFVTLDILSVNAAIKNINDVISEKRLAACLGDDSSFDNRDDEVSVTTPAVAVAAADRDDNNLNETIDMKTDLHDKNFDNLYAMTSVRDDLGYDGSSTGDATSEELTDVGELLEDEDLHDFMEEWETDPYEWETEQEVYK</sequence>
<dbReference type="AlphaFoldDB" id="C5L9A2"/>
<dbReference type="Proteomes" id="UP000007800">
    <property type="component" value="Unassembled WGS sequence"/>
</dbReference>
<dbReference type="InParanoid" id="C5L9A2"/>
<organism evidence="2">
    <name type="scientific">Perkinsus marinus (strain ATCC 50983 / TXsc)</name>
    <dbReference type="NCBI Taxonomy" id="423536"/>
    <lineage>
        <taxon>Eukaryota</taxon>
        <taxon>Sar</taxon>
        <taxon>Alveolata</taxon>
        <taxon>Perkinsozoa</taxon>
        <taxon>Perkinsea</taxon>
        <taxon>Perkinsida</taxon>
        <taxon>Perkinsidae</taxon>
        <taxon>Perkinsus</taxon>
    </lineage>
</organism>
<dbReference type="OMA" id="TILMECA"/>